<accession>A0A137ZRM8</accession>
<dbReference type="Pfam" id="PF02627">
    <property type="entry name" value="CMD"/>
    <property type="match status" value="1"/>
</dbReference>
<dbReference type="PANTHER" id="PTHR35446:SF3">
    <property type="entry name" value="CMD DOMAIN-CONTAINING PROTEIN"/>
    <property type="match status" value="1"/>
</dbReference>
<name>A0A137ZRM8_9ACTN</name>
<dbReference type="NCBIfam" id="TIGR00778">
    <property type="entry name" value="ahpD_dom"/>
    <property type="match status" value="1"/>
</dbReference>
<evidence type="ECO:0000313" key="3">
    <source>
        <dbReference type="Proteomes" id="UP000070409"/>
    </source>
</evidence>
<dbReference type="Gene3D" id="1.20.1290.10">
    <property type="entry name" value="AhpD-like"/>
    <property type="match status" value="1"/>
</dbReference>
<dbReference type="EMBL" id="LSRE01000002">
    <property type="protein sequence ID" value="KXP00841.1"/>
    <property type="molecule type" value="Genomic_DNA"/>
</dbReference>
<organism evidence="2 3">
    <name type="scientific">Tsukamurella pseudospumae</name>
    <dbReference type="NCBI Taxonomy" id="239498"/>
    <lineage>
        <taxon>Bacteria</taxon>
        <taxon>Bacillati</taxon>
        <taxon>Actinomycetota</taxon>
        <taxon>Actinomycetes</taxon>
        <taxon>Mycobacteriales</taxon>
        <taxon>Tsukamurellaceae</taxon>
        <taxon>Tsukamurella</taxon>
    </lineage>
</organism>
<dbReference type="Proteomes" id="UP000070409">
    <property type="component" value="Unassembled WGS sequence"/>
</dbReference>
<keyword evidence="3" id="KW-1185">Reference proteome</keyword>
<feature type="domain" description="Carboxymuconolactone decarboxylase-like" evidence="1">
    <location>
        <begin position="44"/>
        <end position="91"/>
    </location>
</feature>
<gene>
    <name evidence="2" type="ORF">AXK61_12580</name>
</gene>
<comment type="caution">
    <text evidence="2">The sequence shown here is derived from an EMBL/GenBank/DDBJ whole genome shotgun (WGS) entry which is preliminary data.</text>
</comment>
<reference evidence="2 3" key="1">
    <citation type="submission" date="2016-02" db="EMBL/GenBank/DDBJ databases">
        <authorList>
            <person name="Teng J.L."/>
            <person name="Tang Y."/>
            <person name="Huang Y."/>
            <person name="Guo F."/>
            <person name="Wei W."/>
            <person name="Chen J.H."/>
            <person name="Wong S.Y."/>
            <person name="Lau S.K."/>
            <person name="Woo P.C."/>
        </authorList>
    </citation>
    <scope>NUCLEOTIDE SEQUENCE [LARGE SCALE GENOMIC DNA]</scope>
    <source>
        <strain evidence="2 3">JCM 13375</strain>
    </source>
</reference>
<evidence type="ECO:0000259" key="1">
    <source>
        <dbReference type="Pfam" id="PF02627"/>
    </source>
</evidence>
<dbReference type="SUPFAM" id="SSF69118">
    <property type="entry name" value="AhpD-like"/>
    <property type="match status" value="1"/>
</dbReference>
<proteinExistence type="predicted"/>
<sequence>MIMVFTVHTVDTAPPESRPALDAIRAKFGGVPRAAALQAESPALLNGFLAASAAFEAASLPPVVREAVILAVAHRNGCEVCVRIHSAELTRMDRADVVRDIAAGLGSDDAAVAATVTFVGRLFDGAGRVADAELQEFFDAGFTPRNALEVVFGVGVYTVSTFANRLVGA</sequence>
<evidence type="ECO:0000313" key="2">
    <source>
        <dbReference type="EMBL" id="KXP00841.1"/>
    </source>
</evidence>
<dbReference type="InterPro" id="IPR003779">
    <property type="entry name" value="CMD-like"/>
</dbReference>
<protein>
    <recommendedName>
        <fullName evidence="1">Carboxymuconolactone decarboxylase-like domain-containing protein</fullName>
    </recommendedName>
</protein>
<dbReference type="PANTHER" id="PTHR35446">
    <property type="entry name" value="SI:CH211-175M2.5"/>
    <property type="match status" value="1"/>
</dbReference>
<dbReference type="InterPro" id="IPR004675">
    <property type="entry name" value="AhpD_core"/>
</dbReference>
<dbReference type="InterPro" id="IPR029032">
    <property type="entry name" value="AhpD-like"/>
</dbReference>